<comment type="caution">
    <text evidence="1">The sequence shown here is derived from an EMBL/GenBank/DDBJ whole genome shotgun (WGS) entry which is preliminary data.</text>
</comment>
<dbReference type="Gene3D" id="3.60.10.10">
    <property type="entry name" value="Endonuclease/exonuclease/phosphatase"/>
    <property type="match status" value="1"/>
</dbReference>
<feature type="non-terminal residue" evidence="1">
    <location>
        <position position="125"/>
    </location>
</feature>
<dbReference type="InterPro" id="IPR036691">
    <property type="entry name" value="Endo/exonu/phosph_ase_sf"/>
</dbReference>
<reference evidence="1" key="1">
    <citation type="submission" date="2019-05" db="EMBL/GenBank/DDBJ databases">
        <title>The de novo reference genome and transcriptome assemblies of the wild tomato species Solanum chilense.</title>
        <authorList>
            <person name="Stam R."/>
            <person name="Nosenko T."/>
            <person name="Hoerger A.C."/>
            <person name="Stephan W."/>
            <person name="Seidel M.A."/>
            <person name="Kuhn J.M.M."/>
            <person name="Haberer G."/>
            <person name="Tellier A."/>
        </authorList>
    </citation>
    <scope>NUCLEOTIDE SEQUENCE</scope>
    <source>
        <tissue evidence="1">Mature leaves</tissue>
    </source>
</reference>
<sequence>MICWNARSIKTFGALERLINFKKFHNLSIIAVLEPFANVSLLDSYRMQLMMNSAHSNPNNKIWLFWSKEVTCSILESDQQQITCEIMHEECSEKFLITFVYAKCKDYLRRPLWESLLKWSNNGYP</sequence>
<proteinExistence type="predicted"/>
<organism evidence="1">
    <name type="scientific">Solanum chilense</name>
    <name type="common">Tomato</name>
    <name type="synonym">Lycopersicon chilense</name>
    <dbReference type="NCBI Taxonomy" id="4083"/>
    <lineage>
        <taxon>Eukaryota</taxon>
        <taxon>Viridiplantae</taxon>
        <taxon>Streptophyta</taxon>
        <taxon>Embryophyta</taxon>
        <taxon>Tracheophyta</taxon>
        <taxon>Spermatophyta</taxon>
        <taxon>Magnoliopsida</taxon>
        <taxon>eudicotyledons</taxon>
        <taxon>Gunneridae</taxon>
        <taxon>Pentapetalae</taxon>
        <taxon>asterids</taxon>
        <taxon>lamiids</taxon>
        <taxon>Solanales</taxon>
        <taxon>Solanaceae</taxon>
        <taxon>Solanoideae</taxon>
        <taxon>Solaneae</taxon>
        <taxon>Solanum</taxon>
        <taxon>Solanum subgen. Lycopersicon</taxon>
    </lineage>
</organism>
<protein>
    <submittedName>
        <fullName evidence="1">Uncharacterized protein</fullName>
    </submittedName>
</protein>
<dbReference type="EMBL" id="RXGB01026810">
    <property type="protein sequence ID" value="TMW81304.1"/>
    <property type="molecule type" value="Genomic_DNA"/>
</dbReference>
<gene>
    <name evidence="1" type="ORF">EJD97_010492</name>
</gene>
<evidence type="ECO:0000313" key="1">
    <source>
        <dbReference type="EMBL" id="TMW81304.1"/>
    </source>
</evidence>
<name>A0A6N2AIP5_SOLCI</name>
<accession>A0A6N2AIP5</accession>
<dbReference type="AlphaFoldDB" id="A0A6N2AIP5"/>